<dbReference type="STRING" id="10116.ENSRNOP00000045787"/>
<dbReference type="Ensembl" id="ENSRNOT00000051344.3">
    <property type="protein sequence ID" value="ENSRNOP00000045787.1"/>
    <property type="gene ID" value="ENSRNOG00000031951.3"/>
</dbReference>
<dbReference type="eggNOG" id="ENOG502S9XJ">
    <property type="taxonomic scope" value="Eukaryota"/>
</dbReference>
<proteinExistence type="evidence at transcript level"/>
<reference evidence="2" key="3">
    <citation type="submission" date="2025-05" db="UniProtKB">
        <authorList>
            <consortium name="Ensembl"/>
        </authorList>
    </citation>
    <scope>IDENTIFICATION</scope>
    <source>
        <strain evidence="2">Brown Norway</strain>
    </source>
</reference>
<evidence type="ECO:0000313" key="3">
    <source>
        <dbReference type="Proteomes" id="UP000002494"/>
    </source>
</evidence>
<keyword evidence="3" id="KW-1185">Reference proteome</keyword>
<sequence length="584" mass="65388">MKDRQTELHRILSHPGQNAFHQATEMKASKAAGERSKENLKELLMGIKLRSSDLVTGTFSHRVILMALMFSMCNGMYGLLKLCVGTTETFSQRTCQDDYSYPLLLCISPPTNKTMQVIRRSTKLRHHQDNDAVGILGHGRAEATVPIRQQIEAGDDSSQVKLKVKNTPFPATVYPKPPKKRFERENFLTLVHVITHEERKNCGKACTLYVSHVVYSALVQSVRRTAVEEDTENNFDQAYNLMEGLSLPFTRKHKSRYKSLATPMGTLGLKPTPVTQQQPRLGLQPSVLKPSQTTTEAILDSIKPTFLIQRCGNPHTNKGDTDSFYFHLKKLEIALPEDPALPLLGIYPKDAPTYNKDTCSTMFVAALFIIARSWKEPRCPSTEEWIQKMWYMYTMEYYSAIKNNDFMKFTGKWMELENIILSELGTEPRALRSTTELNPQPPGRSSTSGPTGISFLLLEAVCVNELSSSPQHPIQPSTCASASCRRCSRREKRAIAVMALDSQKEGVCCTLGSPLLRLTTEDVKEKMLKTRLAGQTVGRGQTQCSRTGTSMVTPNINVIENYLEMSNGTVNSLQNQLLPAPPTC</sequence>
<evidence type="ECO:0000313" key="1">
    <source>
        <dbReference type="EMBL" id="AAQ91031.1"/>
    </source>
</evidence>
<protein>
    <submittedName>
        <fullName evidence="1">LRRGT00075</fullName>
    </submittedName>
</protein>
<accession>A6JF72</accession>
<reference evidence="1" key="1">
    <citation type="submission" date="2003-09" db="EMBL/GenBank/DDBJ databases">
        <title>Liver regeneration after PH.</title>
        <authorList>
            <person name="Xu C.S."/>
            <person name="Chang C.F."/>
            <person name="Han H.P."/>
            <person name="Wang G.P."/>
            <person name="Chai L.Q."/>
            <person name="Yuan J.Y."/>
            <person name="Yang K.J."/>
            <person name="Zhao L.F."/>
            <person name="Ma H."/>
            <person name="Wang L."/>
            <person name="Wang S.F."/>
            <person name="Xing X.K."/>
            <person name="Shen G.M."/>
            <person name="Shi J.B."/>
            <person name="Rahman S."/>
            <person name="Wang Q.N."/>
            <person name="Zhang J.B."/>
        </authorList>
    </citation>
    <scope>NUCLEOTIDE SEQUENCE</scope>
    <source>
        <strain evidence="1">Sprague-Dawley</strain>
    </source>
</reference>
<evidence type="ECO:0000313" key="2">
    <source>
        <dbReference type="Ensembl" id="ENSRNOP00000045787.1"/>
    </source>
</evidence>
<dbReference type="Proteomes" id="UP000002494">
    <property type="component" value="Chromosome 3"/>
</dbReference>
<organism evidence="1">
    <name type="scientific">Rattus norvegicus</name>
    <name type="common">Rat</name>
    <dbReference type="NCBI Taxonomy" id="10116"/>
    <lineage>
        <taxon>Eukaryota</taxon>
        <taxon>Metazoa</taxon>
        <taxon>Chordata</taxon>
        <taxon>Craniata</taxon>
        <taxon>Vertebrata</taxon>
        <taxon>Euteleostomi</taxon>
        <taxon>Mammalia</taxon>
        <taxon>Eutheria</taxon>
        <taxon>Euarchontoglires</taxon>
        <taxon>Glires</taxon>
        <taxon>Rodentia</taxon>
        <taxon>Myomorpha</taxon>
        <taxon>Muroidea</taxon>
        <taxon>Muridae</taxon>
        <taxon>Murinae</taxon>
        <taxon>Rattus</taxon>
    </lineage>
</organism>
<reference evidence="2 3" key="2">
    <citation type="journal article" date="2004" name="Nature">
        <title>Genome sequence of the Brown Norway rat yields insights into mammalian evolution.</title>
        <authorList>
            <consortium name="Rat Genome Sequencing Project Consortium"/>
            <person name="Gibbs R.A."/>
            <person name="Weinstock G.M."/>
            <person name="Metzker M.L."/>
            <person name="Muzny D.M."/>
            <person name="Sodergren E.J."/>
            <person name="Scherer S."/>
            <person name="Scott G."/>
            <person name="Steffen D."/>
            <person name="Worley K.C."/>
            <person name="Burch P.E."/>
            <person name="Okwuonu G."/>
            <person name="Hines S."/>
            <person name="Lewis L."/>
            <person name="Deramo C."/>
            <person name="Delgado O."/>
            <person name="Dugan-Rocha S."/>
            <person name="Miner G."/>
            <person name="Morgan M."/>
            <person name="Hawes A."/>
            <person name="Gill R."/>
            <person name="Holt R.A."/>
            <person name="Adams M.D."/>
            <person name="Amanatides P.G."/>
            <person name="Baden-Tillson H."/>
            <person name="Barnstead M."/>
            <person name="Chin S."/>
            <person name="Evans C.A."/>
            <person name="Ferriera S."/>
            <person name="Fosler C."/>
            <person name="Glodek A."/>
            <person name="Gu Z."/>
            <person name="Jennings D."/>
            <person name="Kraft C.L."/>
            <person name="Nguyen T."/>
            <person name="Pfannkoch C.M."/>
            <person name="Sitter C."/>
            <person name="Sutton G.G."/>
            <person name="Venter J.C."/>
            <person name="Woodage T."/>
            <person name="Smith D."/>
            <person name="Lee H.-M."/>
            <person name="Gustafson E."/>
            <person name="Cahill P."/>
            <person name="Kana A."/>
            <person name="Doucette-Stamm L."/>
            <person name="Weinstock K."/>
            <person name="Fechtel K."/>
            <person name="Weiss R.B."/>
            <person name="Dunn D.M."/>
            <person name="Green E.D."/>
            <person name="Blakesley R.W."/>
            <person name="Bouffard G.G."/>
            <person name="De Jong P.J."/>
            <person name="Osoegawa K."/>
            <person name="Zhu B."/>
            <person name="Marra M."/>
            <person name="Schein J."/>
            <person name="Bosdet I."/>
            <person name="Fjell C."/>
            <person name="Jones S."/>
            <person name="Krzywinski M."/>
            <person name="Mathewson C."/>
            <person name="Siddiqui A."/>
            <person name="Wye N."/>
            <person name="McPherson J."/>
            <person name="Zhao S."/>
            <person name="Fraser C.M."/>
            <person name="Shetty J."/>
            <person name="Shatsman S."/>
            <person name="Geer K."/>
            <person name="Chen Y."/>
            <person name="Abramzon S."/>
            <person name="Nierman W.C."/>
            <person name="Havlak P.H."/>
            <person name="Chen R."/>
            <person name="Durbin K.J."/>
            <person name="Egan A."/>
            <person name="Ren Y."/>
            <person name="Song X.-Z."/>
            <person name="Li B."/>
            <person name="Liu Y."/>
            <person name="Qin X."/>
            <person name="Cawley S."/>
            <person name="Cooney A.J."/>
            <person name="D'Souza L.M."/>
            <person name="Martin K."/>
            <person name="Wu J.Q."/>
            <person name="Gonzalez-Garay M.L."/>
            <person name="Jackson A.R."/>
            <person name="Kalafus K.J."/>
            <person name="McLeod M.P."/>
            <person name="Milosavljevic A."/>
            <person name="Virk D."/>
            <person name="Volkov A."/>
            <person name="Wheeler D.A."/>
            <person name="Zhang Z."/>
            <person name="Bailey J.A."/>
            <person name="Eichler E.E."/>
            <person name="Tuzun E."/>
            <person name="Birney E."/>
            <person name="Mongin E."/>
            <person name="Ureta-Vidal A."/>
            <person name="Woodwark C."/>
            <person name="Zdobnov E."/>
            <person name="Bork P."/>
            <person name="Suyama M."/>
            <person name="Torrents D."/>
            <person name="Alexandersson M."/>
            <person name="Trask B.J."/>
            <person name="Young J.M."/>
            <person name="Huang H."/>
            <person name="Wang H."/>
            <person name="Xing H."/>
            <person name="Daniels S."/>
            <person name="Gietzen D."/>
            <person name="Schmidt J."/>
            <person name="Stevens K."/>
            <person name="Vitt U."/>
            <person name="Wingrove J."/>
            <person name="Camara F."/>
            <person name="Mar Alba M."/>
            <person name="Abril J.F."/>
            <person name="Guigo R."/>
            <person name="Smit A."/>
            <person name="Dubchak I."/>
            <person name="Rubin E.M."/>
            <person name="Couronne O."/>
            <person name="Poliakov A."/>
            <person name="Huebner N."/>
            <person name="Ganten D."/>
            <person name="Goesele C."/>
            <person name="Hummel O."/>
            <person name="Kreitler T."/>
            <person name="Lee Y.-A."/>
            <person name="Monti J."/>
            <person name="Schulz H."/>
            <person name="Zimdahl H."/>
            <person name="Himmelbauer H."/>
            <person name="Lehrach H."/>
            <person name="Jacob H.J."/>
            <person name="Bromberg S."/>
            <person name="Gullings-Handley J."/>
            <person name="Jensen-Seaman M.I."/>
            <person name="Kwitek A.E."/>
            <person name="Lazar J."/>
            <person name="Pasko D."/>
            <person name="Tonellato P.J."/>
            <person name="Twigger S."/>
            <person name="Ponting C.P."/>
            <person name="Duarte J.M."/>
            <person name="Rice S."/>
            <person name="Goodstadt L."/>
            <person name="Beatson S.A."/>
            <person name="Emes R.D."/>
            <person name="Winter E.E."/>
            <person name="Webber C."/>
            <person name="Brandt P."/>
            <person name="Nyakatura G."/>
            <person name="Adetobi M."/>
            <person name="Chiaromonte F."/>
            <person name="Elnitski L."/>
            <person name="Eswara P."/>
            <person name="Hardison R.C."/>
            <person name="Hou M."/>
            <person name="Kolbe D."/>
            <person name="Makova K."/>
            <person name="Miller W."/>
            <person name="Nekrutenko A."/>
            <person name="Riemer C."/>
            <person name="Schwartz S."/>
            <person name="Taylor J."/>
            <person name="Yang S."/>
            <person name="Zhang Y."/>
            <person name="Lindpaintner K."/>
            <person name="Andrews T.D."/>
            <person name="Caccamo M."/>
            <person name="Clamp M."/>
            <person name="Clarke L."/>
            <person name="Curwen V."/>
            <person name="Durbin R.M."/>
            <person name="Eyras E."/>
            <person name="Searle S.M."/>
            <person name="Cooper G.M."/>
            <person name="Batzoglou S."/>
            <person name="Brudno M."/>
            <person name="Sidow A."/>
            <person name="Stone E.A."/>
            <person name="Payseur B.A."/>
            <person name="Bourque G."/>
            <person name="Lopez-Otin C."/>
            <person name="Puente X.S."/>
            <person name="Chakrabarti K."/>
            <person name="Chatterji S."/>
            <person name="Dewey C."/>
            <person name="Pachter L."/>
            <person name="Bray N."/>
            <person name="Yap V.B."/>
            <person name="Caspi A."/>
            <person name="Tesler G."/>
            <person name="Pevzner P.A."/>
            <person name="Haussler D."/>
            <person name="Roskin K.M."/>
            <person name="Baertsch R."/>
            <person name="Clawson H."/>
            <person name="Furey T.S."/>
            <person name="Hinrichs A.S."/>
            <person name="Karolchik D."/>
            <person name="Kent W.J."/>
            <person name="Rosenbloom K.R."/>
            <person name="Trumbower H."/>
            <person name="Weirauch M."/>
            <person name="Cooper D.N."/>
            <person name="Stenson P.D."/>
            <person name="Ma B."/>
            <person name="Brent M."/>
            <person name="Arumugam M."/>
            <person name="Shteynberg D."/>
            <person name="Copley R.R."/>
            <person name="Taylor M.S."/>
            <person name="Riethman H."/>
            <person name="Mudunuri U."/>
            <person name="Peterson J."/>
            <person name="Guyer M."/>
            <person name="Felsenfeld A."/>
            <person name="Old S."/>
            <person name="Mockrin S."/>
            <person name="Collins F.S."/>
        </authorList>
    </citation>
    <scope>NUCLEOTIDE SEQUENCE [LARGE SCALE GENOMIC DNA]</scope>
    <source>
        <strain evidence="2 3">Brown Norway</strain>
    </source>
</reference>
<dbReference type="UCSC" id="RGD:2324571">
    <property type="organism name" value="rat"/>
</dbReference>
<name>A6JF72_RAT</name>
<accession>Q6TUG9</accession>
<dbReference type="HOGENOM" id="CLU_466881_0_0_1"/>
<dbReference type="AlphaFoldDB" id="A6JF72"/>
<dbReference type="PaxDb" id="10116-ENSRNOP00000045787"/>
<dbReference type="GeneTree" id="ENSGT01150000286916"/>
<dbReference type="Bgee" id="ENSRNOG00000031951">
    <property type="expression patterns" value="Expressed in quadriceps femoris and 4 other cell types or tissues"/>
</dbReference>
<dbReference type="EMBL" id="AY387061">
    <property type="protein sequence ID" value="AAQ91031.1"/>
    <property type="molecule type" value="mRNA"/>
</dbReference>